<dbReference type="Proteomes" id="UP000256884">
    <property type="component" value="Unassembled WGS sequence"/>
</dbReference>
<dbReference type="EMBL" id="QUNS01000001">
    <property type="protein sequence ID" value="REH56403.1"/>
    <property type="molecule type" value="Genomic_DNA"/>
</dbReference>
<evidence type="ECO:0000313" key="1">
    <source>
        <dbReference type="EMBL" id="REH56403.1"/>
    </source>
</evidence>
<reference evidence="1 2" key="1">
    <citation type="submission" date="2018-08" db="EMBL/GenBank/DDBJ databases">
        <title>Genomic Encyclopedia of Type Strains, Phase IV (KMG-IV): sequencing the most valuable type-strain genomes for metagenomic binning, comparative biology and taxonomic classification.</title>
        <authorList>
            <person name="Goeker M."/>
        </authorList>
    </citation>
    <scope>NUCLEOTIDE SEQUENCE [LARGE SCALE GENOMIC DNA]</scope>
    <source>
        <strain evidence="1 2">DSM 18841</strain>
    </source>
</reference>
<accession>A0A3E0ICV1</accession>
<evidence type="ECO:0000313" key="2">
    <source>
        <dbReference type="Proteomes" id="UP000256884"/>
    </source>
</evidence>
<dbReference type="OrthoDB" id="1189697at2"/>
<sequence length="181" mass="21654">MKKIFLFCVFILVSEFCFSQSDISFEKGVRVVEKKEKENFVTPKSILFIFEGDTHLINYYLELREKIKKEARKNKIKAGFNYELSSTNPFKEDLESIPKKKKEKLDYETTCTIYSSFSRTPERWGKYQNIKKRKTQHFLNFKIKNIKNEEIFTCKLDIHAYYTIVTESKKSSKLFFELITN</sequence>
<comment type="caution">
    <text evidence="1">The sequence shown here is derived from an EMBL/GenBank/DDBJ whole genome shotgun (WGS) entry which is preliminary data.</text>
</comment>
<dbReference type="AlphaFoldDB" id="A0A3E0ICV1"/>
<dbReference type="RefSeq" id="WP_115899707.1">
    <property type="nucleotide sequence ID" value="NZ_QUNS01000001.1"/>
</dbReference>
<organism evidence="1 2">
    <name type="scientific">Tenacibaculum gallaicum</name>
    <dbReference type="NCBI Taxonomy" id="561505"/>
    <lineage>
        <taxon>Bacteria</taxon>
        <taxon>Pseudomonadati</taxon>
        <taxon>Bacteroidota</taxon>
        <taxon>Flavobacteriia</taxon>
        <taxon>Flavobacteriales</taxon>
        <taxon>Flavobacteriaceae</taxon>
        <taxon>Tenacibaculum</taxon>
    </lineage>
</organism>
<protein>
    <submittedName>
        <fullName evidence="1">Uncharacterized protein</fullName>
    </submittedName>
</protein>
<keyword evidence="2" id="KW-1185">Reference proteome</keyword>
<name>A0A3E0ICV1_9FLAO</name>
<gene>
    <name evidence="1" type="ORF">C7448_101442</name>
</gene>
<proteinExistence type="predicted"/>